<dbReference type="InterPro" id="IPR035979">
    <property type="entry name" value="RBD_domain_sf"/>
</dbReference>
<feature type="domain" description="RRM" evidence="5">
    <location>
        <begin position="41"/>
        <end position="119"/>
    </location>
</feature>
<name>A0A8X6U3E6_NEPPI</name>
<reference evidence="6" key="1">
    <citation type="submission" date="2020-08" db="EMBL/GenBank/DDBJ databases">
        <title>Multicomponent nature underlies the extraordinary mechanical properties of spider dragline silk.</title>
        <authorList>
            <person name="Kono N."/>
            <person name="Nakamura H."/>
            <person name="Mori M."/>
            <person name="Yoshida Y."/>
            <person name="Ohtoshi R."/>
            <person name="Malay A.D."/>
            <person name="Moran D.A.P."/>
            <person name="Tomita M."/>
            <person name="Numata K."/>
            <person name="Arakawa K."/>
        </authorList>
    </citation>
    <scope>NUCLEOTIDE SEQUENCE</scope>
</reference>
<keyword evidence="7" id="KW-1185">Reference proteome</keyword>
<dbReference type="OrthoDB" id="3800936at2759"/>
<keyword evidence="1" id="KW-0677">Repeat</keyword>
<keyword evidence="4" id="KW-1133">Transmembrane helix</keyword>
<keyword evidence="2 3" id="KW-0694">RNA-binding</keyword>
<dbReference type="Pfam" id="PF00076">
    <property type="entry name" value="RRM_1"/>
    <property type="match status" value="1"/>
</dbReference>
<dbReference type="GO" id="GO:0005737">
    <property type="term" value="C:cytoplasm"/>
    <property type="evidence" value="ECO:0007669"/>
    <property type="project" value="UniProtKB-ARBA"/>
</dbReference>
<sequence>MDESNNILRVQDAVYKFSQVNGQRKCGPPDGWNGFPPPKGCEVFIGKLPRDMYENELMPLLAQIGTVYELRLMMDFSGFTRGYAFVTYTNKEDAQKAIEVLDGLRVRSGKKIGAAKSVDNCKLCIGGIPTEKKDDEVYREIIKYTEGVQKVAFPKSLDARKNCGFALIDYRSHKYASMARRVLLGGDVRLFGKKISVNWADPEPDIDEIDLKEASHIFIFINLLVFIYDGIMRFCFLILKVRCS</sequence>
<evidence type="ECO:0000256" key="1">
    <source>
        <dbReference type="ARBA" id="ARBA00022737"/>
    </source>
</evidence>
<gene>
    <name evidence="6" type="primary">RBM46</name>
    <name evidence="6" type="ORF">NPIL_169431</name>
</gene>
<dbReference type="PANTHER" id="PTHR21245">
    <property type="entry name" value="HETEROGENEOUS NUCLEAR RIBONUCLEOPROTEIN"/>
    <property type="match status" value="1"/>
</dbReference>
<dbReference type="AlphaFoldDB" id="A0A8X6U3E6"/>
<evidence type="ECO:0000256" key="3">
    <source>
        <dbReference type="PROSITE-ProRule" id="PRU00176"/>
    </source>
</evidence>
<dbReference type="Gene3D" id="3.30.70.330">
    <property type="match status" value="2"/>
</dbReference>
<dbReference type="PROSITE" id="PS50102">
    <property type="entry name" value="RRM"/>
    <property type="match status" value="2"/>
</dbReference>
<dbReference type="InterPro" id="IPR012677">
    <property type="entry name" value="Nucleotide-bd_a/b_plait_sf"/>
</dbReference>
<evidence type="ECO:0000313" key="6">
    <source>
        <dbReference type="EMBL" id="GFT74464.1"/>
    </source>
</evidence>
<accession>A0A8X6U3E6</accession>
<dbReference type="GO" id="GO:0010629">
    <property type="term" value="P:negative regulation of gene expression"/>
    <property type="evidence" value="ECO:0007669"/>
    <property type="project" value="UniProtKB-ARBA"/>
</dbReference>
<comment type="caution">
    <text evidence="6">The sequence shown here is derived from an EMBL/GenBank/DDBJ whole genome shotgun (WGS) entry which is preliminary data.</text>
</comment>
<feature type="transmembrane region" description="Helical" evidence="4">
    <location>
        <begin position="217"/>
        <end position="239"/>
    </location>
</feature>
<feature type="domain" description="RRM" evidence="5">
    <location>
        <begin position="121"/>
        <end position="202"/>
    </location>
</feature>
<dbReference type="FunFam" id="3.30.70.330:FF:000383">
    <property type="entry name" value="Sex lethal, isoform D"/>
    <property type="match status" value="1"/>
</dbReference>
<dbReference type="GO" id="GO:0003729">
    <property type="term" value="F:mRNA binding"/>
    <property type="evidence" value="ECO:0007669"/>
    <property type="project" value="UniProtKB-ARBA"/>
</dbReference>
<evidence type="ECO:0000256" key="4">
    <source>
        <dbReference type="SAM" id="Phobius"/>
    </source>
</evidence>
<keyword evidence="4" id="KW-0472">Membrane</keyword>
<evidence type="ECO:0000256" key="2">
    <source>
        <dbReference type="ARBA" id="ARBA00022884"/>
    </source>
</evidence>
<dbReference type="InterPro" id="IPR000504">
    <property type="entry name" value="RRM_dom"/>
</dbReference>
<dbReference type="SMART" id="SM00360">
    <property type="entry name" value="RRM"/>
    <property type="match status" value="2"/>
</dbReference>
<dbReference type="SUPFAM" id="SSF54928">
    <property type="entry name" value="RNA-binding domain, RBD"/>
    <property type="match status" value="2"/>
</dbReference>
<evidence type="ECO:0000313" key="7">
    <source>
        <dbReference type="Proteomes" id="UP000887013"/>
    </source>
</evidence>
<evidence type="ECO:0000259" key="5">
    <source>
        <dbReference type="PROSITE" id="PS50102"/>
    </source>
</evidence>
<proteinExistence type="predicted"/>
<dbReference type="Proteomes" id="UP000887013">
    <property type="component" value="Unassembled WGS sequence"/>
</dbReference>
<organism evidence="6 7">
    <name type="scientific">Nephila pilipes</name>
    <name type="common">Giant wood spider</name>
    <name type="synonym">Nephila maculata</name>
    <dbReference type="NCBI Taxonomy" id="299642"/>
    <lineage>
        <taxon>Eukaryota</taxon>
        <taxon>Metazoa</taxon>
        <taxon>Ecdysozoa</taxon>
        <taxon>Arthropoda</taxon>
        <taxon>Chelicerata</taxon>
        <taxon>Arachnida</taxon>
        <taxon>Araneae</taxon>
        <taxon>Araneomorphae</taxon>
        <taxon>Entelegynae</taxon>
        <taxon>Araneoidea</taxon>
        <taxon>Nephilidae</taxon>
        <taxon>Nephila</taxon>
    </lineage>
</organism>
<dbReference type="EMBL" id="BMAW01021727">
    <property type="protein sequence ID" value="GFT74464.1"/>
    <property type="molecule type" value="Genomic_DNA"/>
</dbReference>
<dbReference type="CDD" id="cd12249">
    <property type="entry name" value="RRM1_hnRNPR_like"/>
    <property type="match status" value="1"/>
</dbReference>
<protein>
    <recommendedName>
        <fullName evidence="5">RRM domain-containing protein</fullName>
    </recommendedName>
</protein>
<dbReference type="FunFam" id="3.30.70.330:FF:000022">
    <property type="entry name" value="APOBEC1 complementation factor isoform X1"/>
    <property type="match status" value="1"/>
</dbReference>
<keyword evidence="4" id="KW-0812">Transmembrane</keyword>
<dbReference type="GO" id="GO:0009967">
    <property type="term" value="P:positive regulation of signal transduction"/>
    <property type="evidence" value="ECO:0007669"/>
    <property type="project" value="UniProtKB-ARBA"/>
</dbReference>